<accession>A0A0E9S3R1</accession>
<proteinExistence type="predicted"/>
<protein>
    <submittedName>
        <fullName evidence="1">Uncharacterized protein</fullName>
    </submittedName>
</protein>
<organism evidence="1">
    <name type="scientific">Anguilla anguilla</name>
    <name type="common">European freshwater eel</name>
    <name type="synonym">Muraena anguilla</name>
    <dbReference type="NCBI Taxonomy" id="7936"/>
    <lineage>
        <taxon>Eukaryota</taxon>
        <taxon>Metazoa</taxon>
        <taxon>Chordata</taxon>
        <taxon>Craniata</taxon>
        <taxon>Vertebrata</taxon>
        <taxon>Euteleostomi</taxon>
        <taxon>Actinopterygii</taxon>
        <taxon>Neopterygii</taxon>
        <taxon>Teleostei</taxon>
        <taxon>Anguilliformes</taxon>
        <taxon>Anguillidae</taxon>
        <taxon>Anguilla</taxon>
    </lineage>
</organism>
<dbReference type="AlphaFoldDB" id="A0A0E9S3R1"/>
<name>A0A0E9S3R1_ANGAN</name>
<sequence length="19" mass="2306">MLKNATQHWLYHGFLVPLH</sequence>
<evidence type="ECO:0000313" key="1">
    <source>
        <dbReference type="EMBL" id="JAH35275.1"/>
    </source>
</evidence>
<reference evidence="1" key="2">
    <citation type="journal article" date="2015" name="Fish Shellfish Immunol.">
        <title>Early steps in the European eel (Anguilla anguilla)-Vibrio vulnificus interaction in the gills: Role of the RtxA13 toxin.</title>
        <authorList>
            <person name="Callol A."/>
            <person name="Pajuelo D."/>
            <person name="Ebbesson L."/>
            <person name="Teles M."/>
            <person name="MacKenzie S."/>
            <person name="Amaro C."/>
        </authorList>
    </citation>
    <scope>NUCLEOTIDE SEQUENCE</scope>
</reference>
<dbReference type="EMBL" id="GBXM01073302">
    <property type="protein sequence ID" value="JAH35275.1"/>
    <property type="molecule type" value="Transcribed_RNA"/>
</dbReference>
<reference evidence="1" key="1">
    <citation type="submission" date="2014-11" db="EMBL/GenBank/DDBJ databases">
        <authorList>
            <person name="Amaro Gonzalez C."/>
        </authorList>
    </citation>
    <scope>NUCLEOTIDE SEQUENCE</scope>
</reference>